<organism evidence="12 13">
    <name type="scientific">Desulfatibacillum alkenivorans DSM 16219</name>
    <dbReference type="NCBI Taxonomy" id="1121393"/>
    <lineage>
        <taxon>Bacteria</taxon>
        <taxon>Pseudomonadati</taxon>
        <taxon>Thermodesulfobacteriota</taxon>
        <taxon>Desulfobacteria</taxon>
        <taxon>Desulfobacterales</taxon>
        <taxon>Desulfatibacillaceae</taxon>
        <taxon>Desulfatibacillum</taxon>
    </lineage>
</organism>
<keyword evidence="11" id="KW-0175">Coiled coil</keyword>
<dbReference type="RefSeq" id="WP_073473011.1">
    <property type="nucleotide sequence ID" value="NZ_FQZU01000003.1"/>
</dbReference>
<evidence type="ECO:0000256" key="2">
    <source>
        <dbReference type="ARBA" id="ARBA00005065"/>
    </source>
</evidence>
<keyword evidence="8" id="KW-0408">Iron</keyword>
<evidence type="ECO:0000256" key="5">
    <source>
        <dbReference type="ARBA" id="ARBA00022642"/>
    </source>
</evidence>
<accession>A0A1M6F8K3</accession>
<comment type="pathway">
    <text evidence="2">Cofactor biosynthesis; NAD(+) biosynthesis; quinolinate from iminoaspartate: step 1/1.</text>
</comment>
<dbReference type="AlphaFoldDB" id="A0A1M6F8K3"/>
<dbReference type="GO" id="GO:0034628">
    <property type="term" value="P:'de novo' NAD+ biosynthetic process from L-aspartate"/>
    <property type="evidence" value="ECO:0007669"/>
    <property type="project" value="TreeGrafter"/>
</dbReference>
<evidence type="ECO:0000256" key="8">
    <source>
        <dbReference type="ARBA" id="ARBA00023004"/>
    </source>
</evidence>
<dbReference type="SUPFAM" id="SSF142754">
    <property type="entry name" value="NadA-like"/>
    <property type="match status" value="1"/>
</dbReference>
<dbReference type="GO" id="GO:0008987">
    <property type="term" value="F:quinolinate synthetase A activity"/>
    <property type="evidence" value="ECO:0007669"/>
    <property type="project" value="UniProtKB-UniRule"/>
</dbReference>
<evidence type="ECO:0000256" key="7">
    <source>
        <dbReference type="ARBA" id="ARBA00022723"/>
    </source>
</evidence>
<dbReference type="NCBIfam" id="TIGR00550">
    <property type="entry name" value="nadA"/>
    <property type="match status" value="1"/>
</dbReference>
<evidence type="ECO:0000313" key="12">
    <source>
        <dbReference type="EMBL" id="SHI94058.1"/>
    </source>
</evidence>
<dbReference type="UniPathway" id="UPA00253">
    <property type="reaction ID" value="UER00327"/>
</dbReference>
<gene>
    <name evidence="12" type="ORF">SAMN02745216_00751</name>
</gene>
<keyword evidence="9" id="KW-0411">Iron-sulfur</keyword>
<dbReference type="GO" id="GO:0051539">
    <property type="term" value="F:4 iron, 4 sulfur cluster binding"/>
    <property type="evidence" value="ECO:0007669"/>
    <property type="project" value="UniProtKB-KW"/>
</dbReference>
<dbReference type="InterPro" id="IPR003473">
    <property type="entry name" value="NadA"/>
</dbReference>
<dbReference type="STRING" id="1121393.SAMN02745216_00751"/>
<keyword evidence="4" id="KW-0004">4Fe-4S</keyword>
<dbReference type="Proteomes" id="UP000183994">
    <property type="component" value="Unassembled WGS sequence"/>
</dbReference>
<dbReference type="Pfam" id="PF02445">
    <property type="entry name" value="NadA"/>
    <property type="match status" value="1"/>
</dbReference>
<feature type="coiled-coil region" evidence="11">
    <location>
        <begin position="4"/>
        <end position="31"/>
    </location>
</feature>
<keyword evidence="7" id="KW-0479">Metal-binding</keyword>
<protein>
    <recommendedName>
        <fullName evidence="3 10">Quinolinate synthase</fullName>
        <ecNumber evidence="3 10">2.5.1.72</ecNumber>
    </recommendedName>
</protein>
<evidence type="ECO:0000256" key="4">
    <source>
        <dbReference type="ARBA" id="ARBA00022485"/>
    </source>
</evidence>
<dbReference type="Gene3D" id="3.40.50.10800">
    <property type="entry name" value="NadA-like"/>
    <property type="match status" value="3"/>
</dbReference>
<proteinExistence type="predicted"/>
<dbReference type="NCBIfam" id="NF006878">
    <property type="entry name" value="PRK09375.1-2"/>
    <property type="match status" value="1"/>
</dbReference>
<keyword evidence="6" id="KW-0808">Transferase</keyword>
<keyword evidence="13" id="KW-1185">Reference proteome</keyword>
<dbReference type="EMBL" id="FQZU01000003">
    <property type="protein sequence ID" value="SHI94058.1"/>
    <property type="molecule type" value="Genomic_DNA"/>
</dbReference>
<sequence>MDAKATNQEEIARLTERVRQLLKEKNAVMLAHNYQPPEIQDAADMCGDSLELSIKASKTGAQVIVFAGVHFMAETASILSPQKTVILPRENAGCPMADMIDPQALAKRKEELPGVPVVTYVNSPAAVKALTDVCCTSANVVKVINSIEGSEVLMAPDKNLAMFASRQSDKKIHIWEGCCPYHDALTPQDILAAKEKYPNAVVMAHPECRPEVIDMADAALSTSGMLAYPDSSDAEVFIVGTEVGILHPLKKRHPNKIFVPASEKLLCQDMKRITLLDVISSLENMTGVVKVPEEIRIPALSAVEKMTQYVN</sequence>
<reference evidence="13" key="1">
    <citation type="submission" date="2016-11" db="EMBL/GenBank/DDBJ databases">
        <authorList>
            <person name="Varghese N."/>
            <person name="Submissions S."/>
        </authorList>
    </citation>
    <scope>NUCLEOTIDE SEQUENCE [LARGE SCALE GENOMIC DNA]</scope>
    <source>
        <strain evidence="13">DSM 16219</strain>
    </source>
</reference>
<evidence type="ECO:0000256" key="10">
    <source>
        <dbReference type="NCBIfam" id="TIGR00550"/>
    </source>
</evidence>
<dbReference type="PANTHER" id="PTHR30573">
    <property type="entry name" value="QUINOLINATE SYNTHETASE A"/>
    <property type="match status" value="1"/>
</dbReference>
<dbReference type="GO" id="GO:0046872">
    <property type="term" value="F:metal ion binding"/>
    <property type="evidence" value="ECO:0007669"/>
    <property type="project" value="UniProtKB-KW"/>
</dbReference>
<dbReference type="InterPro" id="IPR036094">
    <property type="entry name" value="NadA_sf"/>
</dbReference>
<dbReference type="EC" id="2.5.1.72" evidence="3 10"/>
<evidence type="ECO:0000256" key="1">
    <source>
        <dbReference type="ARBA" id="ARBA00001966"/>
    </source>
</evidence>
<comment type="cofactor">
    <cofactor evidence="1">
        <name>[4Fe-4S] cluster</name>
        <dbReference type="ChEBI" id="CHEBI:49883"/>
    </cofactor>
</comment>
<dbReference type="OrthoDB" id="9801204at2"/>
<evidence type="ECO:0000256" key="9">
    <source>
        <dbReference type="ARBA" id="ARBA00023014"/>
    </source>
</evidence>
<evidence type="ECO:0000256" key="6">
    <source>
        <dbReference type="ARBA" id="ARBA00022679"/>
    </source>
</evidence>
<evidence type="ECO:0000313" key="13">
    <source>
        <dbReference type="Proteomes" id="UP000183994"/>
    </source>
</evidence>
<evidence type="ECO:0000256" key="3">
    <source>
        <dbReference type="ARBA" id="ARBA00012669"/>
    </source>
</evidence>
<dbReference type="PANTHER" id="PTHR30573:SF0">
    <property type="entry name" value="QUINOLINATE SYNTHASE, CHLOROPLASTIC"/>
    <property type="match status" value="1"/>
</dbReference>
<evidence type="ECO:0000256" key="11">
    <source>
        <dbReference type="SAM" id="Coils"/>
    </source>
</evidence>
<keyword evidence="5" id="KW-0662">Pyridine nucleotide biosynthesis</keyword>
<name>A0A1M6F8K3_9BACT</name>